<evidence type="ECO:0008006" key="4">
    <source>
        <dbReference type="Google" id="ProtNLM"/>
    </source>
</evidence>
<evidence type="ECO:0000256" key="1">
    <source>
        <dbReference type="SAM" id="Phobius"/>
    </source>
</evidence>
<organism evidence="2 3">
    <name type="scientific">Nesidiocoris tenuis</name>
    <dbReference type="NCBI Taxonomy" id="355587"/>
    <lineage>
        <taxon>Eukaryota</taxon>
        <taxon>Metazoa</taxon>
        <taxon>Ecdysozoa</taxon>
        <taxon>Arthropoda</taxon>
        <taxon>Hexapoda</taxon>
        <taxon>Insecta</taxon>
        <taxon>Pterygota</taxon>
        <taxon>Neoptera</taxon>
        <taxon>Paraneoptera</taxon>
        <taxon>Hemiptera</taxon>
        <taxon>Heteroptera</taxon>
        <taxon>Panheteroptera</taxon>
        <taxon>Cimicomorpha</taxon>
        <taxon>Miridae</taxon>
        <taxon>Dicyphina</taxon>
        <taxon>Nesidiocoris</taxon>
    </lineage>
</organism>
<keyword evidence="1" id="KW-0812">Transmembrane</keyword>
<gene>
    <name evidence="2" type="ORF">NTEN_LOCUS13348</name>
</gene>
<sequence>MLRVLSRRILLANSSAIRTANYSKNCGRTNVAVGDEDKSSKRNVLVESARISRGDVKPLSELVENYKNFDAVVFPGGFGVAKNLLIILLIILHYVETLTLPCRRFFDHLHQCVHFFICHAVFLAAHSHEARWRFLSSESVKCRGDLLASHPQETRRRLKCSQILKYFSHWLIQCLYAEGDVDMPCCPRKKETLNYLRYIFILFRVLPATPRRWNASGDAHSANPKFQSISDFDYEYEFLFH</sequence>
<protein>
    <recommendedName>
        <fullName evidence="4">DJ-1/PfpI domain-containing protein</fullName>
    </recommendedName>
</protein>
<dbReference type="AlphaFoldDB" id="A0A6H5GYL8"/>
<keyword evidence="3" id="KW-1185">Reference proteome</keyword>
<dbReference type="SUPFAM" id="SSF52317">
    <property type="entry name" value="Class I glutamine amidotransferase-like"/>
    <property type="match status" value="1"/>
</dbReference>
<feature type="non-terminal residue" evidence="2">
    <location>
        <position position="241"/>
    </location>
</feature>
<feature type="transmembrane region" description="Helical" evidence="1">
    <location>
        <begin position="72"/>
        <end position="95"/>
    </location>
</feature>
<proteinExistence type="predicted"/>
<accession>A0A6H5GYL8</accession>
<reference evidence="2 3" key="1">
    <citation type="submission" date="2020-02" db="EMBL/GenBank/DDBJ databases">
        <authorList>
            <person name="Ferguson B K."/>
        </authorList>
    </citation>
    <scope>NUCLEOTIDE SEQUENCE [LARGE SCALE GENOMIC DNA]</scope>
</reference>
<evidence type="ECO:0000313" key="2">
    <source>
        <dbReference type="EMBL" id="CAB0008102.1"/>
    </source>
</evidence>
<dbReference type="PANTHER" id="PTHR10224:SF12">
    <property type="entry name" value="GLYOXALASE ELBB"/>
    <property type="match status" value="1"/>
</dbReference>
<dbReference type="OrthoDB" id="543156at2759"/>
<keyword evidence="1" id="KW-0472">Membrane</keyword>
<dbReference type="PANTHER" id="PTHR10224">
    <property type="entry name" value="ES1 PROTEIN HOMOLOG, MITOCHONDRIAL"/>
    <property type="match status" value="1"/>
</dbReference>
<keyword evidence="1" id="KW-1133">Transmembrane helix</keyword>
<dbReference type="EMBL" id="CADCXU010020139">
    <property type="protein sequence ID" value="CAB0008102.1"/>
    <property type="molecule type" value="Genomic_DNA"/>
</dbReference>
<evidence type="ECO:0000313" key="3">
    <source>
        <dbReference type="Proteomes" id="UP000479000"/>
    </source>
</evidence>
<name>A0A6H5GYL8_9HEMI</name>
<dbReference type="InterPro" id="IPR029062">
    <property type="entry name" value="Class_I_gatase-like"/>
</dbReference>
<dbReference type="Gene3D" id="3.40.50.880">
    <property type="match status" value="1"/>
</dbReference>
<dbReference type="Proteomes" id="UP000479000">
    <property type="component" value="Unassembled WGS sequence"/>
</dbReference>